<dbReference type="FunFam" id="2.40.30.170:FF:000010">
    <property type="entry name" value="Efflux RND transporter periplasmic adaptor subunit"/>
    <property type="match status" value="1"/>
</dbReference>
<comment type="similarity">
    <text evidence="1">Belongs to the membrane fusion protein (MFP) (TC 8.A.1) family.</text>
</comment>
<dbReference type="Gene3D" id="1.10.287.470">
    <property type="entry name" value="Helix hairpin bin"/>
    <property type="match status" value="1"/>
</dbReference>
<dbReference type="GO" id="GO:0022857">
    <property type="term" value="F:transmembrane transporter activity"/>
    <property type="evidence" value="ECO:0007669"/>
    <property type="project" value="InterPro"/>
</dbReference>
<feature type="signal peptide" evidence="4">
    <location>
        <begin position="1"/>
        <end position="30"/>
    </location>
</feature>
<keyword evidence="4" id="KW-0732">Signal</keyword>
<dbReference type="InterPro" id="IPR058647">
    <property type="entry name" value="BSH_CzcB-like"/>
</dbReference>
<evidence type="ECO:0000259" key="5">
    <source>
        <dbReference type="Pfam" id="PF25954"/>
    </source>
</evidence>
<dbReference type="Gene3D" id="2.40.50.100">
    <property type="match status" value="1"/>
</dbReference>
<comment type="caution">
    <text evidence="7">The sequence shown here is derived from an EMBL/GenBank/DDBJ whole genome shotgun (WGS) entry which is preliminary data.</text>
</comment>
<feature type="chain" id="PRO_5022684232" evidence="4">
    <location>
        <begin position="31"/>
        <end position="379"/>
    </location>
</feature>
<proteinExistence type="inferred from homology"/>
<feature type="domain" description="CusB-like beta-barrel" evidence="5">
    <location>
        <begin position="229"/>
        <end position="303"/>
    </location>
</feature>
<dbReference type="OrthoDB" id="5290559at2"/>
<protein>
    <submittedName>
        <fullName evidence="7">Efflux RND transporter periplasmic adaptor subunit</fullName>
    </submittedName>
</protein>
<keyword evidence="2" id="KW-0813">Transport</keyword>
<dbReference type="EMBL" id="VPFL01000022">
    <property type="protein sequence ID" value="TXF10779.1"/>
    <property type="molecule type" value="Genomic_DNA"/>
</dbReference>
<name>A0A5C7EHJ6_9PROT</name>
<dbReference type="Pfam" id="PF25973">
    <property type="entry name" value="BSH_CzcB"/>
    <property type="match status" value="1"/>
</dbReference>
<dbReference type="SUPFAM" id="SSF111369">
    <property type="entry name" value="HlyD-like secretion proteins"/>
    <property type="match status" value="1"/>
</dbReference>
<dbReference type="Proteomes" id="UP000321201">
    <property type="component" value="Unassembled WGS sequence"/>
</dbReference>
<dbReference type="PANTHER" id="PTHR30097:SF16">
    <property type="entry name" value="CATION EFFLUX SYSTEM (CZCB-LIKE)"/>
    <property type="match status" value="1"/>
</dbReference>
<dbReference type="InterPro" id="IPR006143">
    <property type="entry name" value="RND_pump_MFP"/>
</dbReference>
<keyword evidence="3" id="KW-0175">Coiled coil</keyword>
<dbReference type="InParanoid" id="A0A5C7EHJ6"/>
<dbReference type="InterPro" id="IPR058792">
    <property type="entry name" value="Beta-barrel_RND_2"/>
</dbReference>
<dbReference type="GO" id="GO:0016020">
    <property type="term" value="C:membrane"/>
    <property type="evidence" value="ECO:0007669"/>
    <property type="project" value="InterPro"/>
</dbReference>
<dbReference type="Gene3D" id="2.40.30.170">
    <property type="match status" value="1"/>
</dbReference>
<evidence type="ECO:0000256" key="1">
    <source>
        <dbReference type="ARBA" id="ARBA00009477"/>
    </source>
</evidence>
<feature type="coiled-coil region" evidence="3">
    <location>
        <begin position="146"/>
        <end position="173"/>
    </location>
</feature>
<keyword evidence="8" id="KW-1185">Reference proteome</keyword>
<evidence type="ECO:0000259" key="6">
    <source>
        <dbReference type="Pfam" id="PF25973"/>
    </source>
</evidence>
<feature type="domain" description="CzcB-like barrel-sandwich hybrid" evidence="6">
    <location>
        <begin position="79"/>
        <end position="213"/>
    </location>
</feature>
<evidence type="ECO:0000313" key="7">
    <source>
        <dbReference type="EMBL" id="TXF10779.1"/>
    </source>
</evidence>
<sequence length="379" mass="41238">MGNVATMKLALSLCLALLLVACGRPGASVAEGAPKLEGERIVFPTDSPQKKLLVSTPVEAAHHETLSLNGRLTWDESHTVRVFAPLGGQVVRLVAQPGQSVKAGDALAVIASPDFGQAQAEAARAQVDYALAEKALNRAIELHEHGIIAEKDLQQAQADYERARAERERTARRARLYGGGTAVHQQFVLRAPIAGTVVERNINPGQEVRPDQALPGNPALFVISDPRRLWVQLEIPEAALRHVRPGVSFRLRSPVLGEEMLTGRIEWVADSLDPVTRTMRARGTVSNADRRLKAEMFVTADLDIAADQTPRVPATAVILLGNQQYVFIDEGDGRYVRRKIVAEEAGLGRMRVREGLRVGDKVVTDGALLLQQLIMTQNP</sequence>
<dbReference type="Pfam" id="PF25954">
    <property type="entry name" value="Beta-barrel_RND_2"/>
    <property type="match status" value="1"/>
</dbReference>
<evidence type="ECO:0000256" key="3">
    <source>
        <dbReference type="SAM" id="Coils"/>
    </source>
</evidence>
<dbReference type="InterPro" id="IPR051909">
    <property type="entry name" value="MFP_Cation_Efflux"/>
</dbReference>
<reference evidence="7 8" key="1">
    <citation type="submission" date="2019-08" db="EMBL/GenBank/DDBJ databases">
        <title>Pelomicrobium methylotrophicum gen. nov., sp. nov. a moderately thermophilic, facultatively anaerobic, lithoautotrophic and methylotrophic bacterium isolated from a terrestrial mud volcano.</title>
        <authorList>
            <person name="Slobodkina G.B."/>
            <person name="Merkel A.Y."/>
            <person name="Slobodkin A.I."/>
        </authorList>
    </citation>
    <scope>NUCLEOTIDE SEQUENCE [LARGE SCALE GENOMIC DNA]</scope>
    <source>
        <strain evidence="7 8">SM250</strain>
    </source>
</reference>
<dbReference type="RefSeq" id="WP_147800768.1">
    <property type="nucleotide sequence ID" value="NZ_VPFL01000022.1"/>
</dbReference>
<evidence type="ECO:0000256" key="4">
    <source>
        <dbReference type="SAM" id="SignalP"/>
    </source>
</evidence>
<dbReference type="PANTHER" id="PTHR30097">
    <property type="entry name" value="CATION EFFLUX SYSTEM PROTEIN CUSB"/>
    <property type="match status" value="1"/>
</dbReference>
<dbReference type="Gene3D" id="2.40.420.20">
    <property type="match status" value="1"/>
</dbReference>
<gene>
    <name evidence="7" type="ORF">FR698_13720</name>
</gene>
<organism evidence="7 8">
    <name type="scientific">Pelomicrobium methylotrophicum</name>
    <dbReference type="NCBI Taxonomy" id="2602750"/>
    <lineage>
        <taxon>Bacteria</taxon>
        <taxon>Pseudomonadati</taxon>
        <taxon>Pseudomonadota</taxon>
        <taxon>Hydrogenophilia</taxon>
        <taxon>Hydrogenophilia incertae sedis</taxon>
        <taxon>Pelomicrobium</taxon>
    </lineage>
</organism>
<dbReference type="AlphaFoldDB" id="A0A5C7EHJ6"/>
<dbReference type="NCBIfam" id="TIGR01730">
    <property type="entry name" value="RND_mfp"/>
    <property type="match status" value="1"/>
</dbReference>
<evidence type="ECO:0000313" key="8">
    <source>
        <dbReference type="Proteomes" id="UP000321201"/>
    </source>
</evidence>
<evidence type="ECO:0000256" key="2">
    <source>
        <dbReference type="ARBA" id="ARBA00022448"/>
    </source>
</evidence>
<accession>A0A5C7EHJ6</accession>